<keyword evidence="2" id="KW-1185">Reference proteome</keyword>
<organism evidence="1 2">
    <name type="scientific">Xiphophorus maculatus</name>
    <name type="common">Southern platyfish</name>
    <name type="synonym">Platypoecilus maculatus</name>
    <dbReference type="NCBI Taxonomy" id="8083"/>
    <lineage>
        <taxon>Eukaryota</taxon>
        <taxon>Metazoa</taxon>
        <taxon>Chordata</taxon>
        <taxon>Craniata</taxon>
        <taxon>Vertebrata</taxon>
        <taxon>Euteleostomi</taxon>
        <taxon>Actinopterygii</taxon>
        <taxon>Neopterygii</taxon>
        <taxon>Teleostei</taxon>
        <taxon>Neoteleostei</taxon>
        <taxon>Acanthomorphata</taxon>
        <taxon>Ovalentaria</taxon>
        <taxon>Atherinomorphae</taxon>
        <taxon>Cyprinodontiformes</taxon>
        <taxon>Poeciliidae</taxon>
        <taxon>Poeciliinae</taxon>
        <taxon>Xiphophorus</taxon>
    </lineage>
</organism>
<evidence type="ECO:0000313" key="1">
    <source>
        <dbReference type="Ensembl" id="ENSXMAP00000027048.1"/>
    </source>
</evidence>
<reference evidence="2" key="1">
    <citation type="submission" date="2012-01" db="EMBL/GenBank/DDBJ databases">
        <authorList>
            <person name="Walter R."/>
            <person name="Schartl M."/>
            <person name="Warren W."/>
        </authorList>
    </citation>
    <scope>NUCLEOTIDE SEQUENCE [LARGE SCALE GENOMIC DNA]</scope>
    <source>
        <strain evidence="2">JP 163 A</strain>
    </source>
</reference>
<sequence length="109" mass="12303">METQQIRASLIACVNVRCTQFGVVHLADIMSSCWRRLQMTHAFTPAARNTITDIQSAACEQPSSKHMFSLTITNAMLNVINPNVPFPAPHPSRKTLPRCQRLPPQWMLM</sequence>
<dbReference type="InParanoid" id="A0A3B5Q5F3"/>
<dbReference type="Ensembl" id="ENSXMAT00000032057.1">
    <property type="protein sequence ID" value="ENSXMAP00000027048.1"/>
    <property type="gene ID" value="ENSXMAG00000028225.1"/>
</dbReference>
<reference evidence="1" key="3">
    <citation type="submission" date="2025-08" db="UniProtKB">
        <authorList>
            <consortium name="Ensembl"/>
        </authorList>
    </citation>
    <scope>IDENTIFICATION</scope>
    <source>
        <strain evidence="1">JP 163 A</strain>
    </source>
</reference>
<protein>
    <submittedName>
        <fullName evidence="1">Uncharacterized protein</fullName>
    </submittedName>
</protein>
<evidence type="ECO:0000313" key="2">
    <source>
        <dbReference type="Proteomes" id="UP000002852"/>
    </source>
</evidence>
<reference evidence="1" key="4">
    <citation type="submission" date="2025-09" db="UniProtKB">
        <authorList>
            <consortium name="Ensembl"/>
        </authorList>
    </citation>
    <scope>IDENTIFICATION</scope>
    <source>
        <strain evidence="1">JP 163 A</strain>
    </source>
</reference>
<accession>A0A3B5Q5F3</accession>
<name>A0A3B5Q5F3_XIPMA</name>
<proteinExistence type="predicted"/>
<reference evidence="2" key="2">
    <citation type="journal article" date="2013" name="Nat. Genet.">
        <title>The genome of the platyfish, Xiphophorus maculatus, provides insights into evolutionary adaptation and several complex traits.</title>
        <authorList>
            <person name="Schartl M."/>
            <person name="Walter R.B."/>
            <person name="Shen Y."/>
            <person name="Garcia T."/>
            <person name="Catchen J."/>
            <person name="Amores A."/>
            <person name="Braasch I."/>
            <person name="Chalopin D."/>
            <person name="Volff J.N."/>
            <person name="Lesch K.P."/>
            <person name="Bisazza A."/>
            <person name="Minx P."/>
            <person name="Hillier L."/>
            <person name="Wilson R.K."/>
            <person name="Fuerstenberg S."/>
            <person name="Boore J."/>
            <person name="Searle S."/>
            <person name="Postlethwait J.H."/>
            <person name="Warren W.C."/>
        </authorList>
    </citation>
    <scope>NUCLEOTIDE SEQUENCE [LARGE SCALE GENOMIC DNA]</scope>
    <source>
        <strain evidence="2">JP 163 A</strain>
    </source>
</reference>
<dbReference type="AlphaFoldDB" id="A0A3B5Q5F3"/>
<dbReference type="Proteomes" id="UP000002852">
    <property type="component" value="Unassembled WGS sequence"/>
</dbReference>